<evidence type="ECO:0000313" key="1">
    <source>
        <dbReference type="EMBL" id="OLO06093.1"/>
    </source>
</evidence>
<dbReference type="PANTHER" id="PTHR37827">
    <property type="entry name" value="TUDOR DOMAIN-CONTAINING PROTEIN"/>
    <property type="match status" value="1"/>
</dbReference>
<proteinExistence type="predicted"/>
<reference evidence="1 2" key="1">
    <citation type="submission" date="2016-12" db="EMBL/GenBank/DDBJ databases">
        <title>Draft genome sequences of strains Salinicola socius SMB35, Salinicola sp. MH3R3-1 and Chromohalobacter sp. SMB17 from the Verkhnekamsk potash mining region of Russia.</title>
        <authorList>
            <person name="Mavrodi D.V."/>
            <person name="Olsson B.E."/>
            <person name="Korsakova E.S."/>
            <person name="Pyankova A."/>
            <person name="Mavrodi O.V."/>
            <person name="Plotnikova E.G."/>
        </authorList>
    </citation>
    <scope>NUCLEOTIDE SEQUENCE [LARGE SCALE GENOMIC DNA]</scope>
    <source>
        <strain evidence="1 2">SMB35</strain>
    </source>
</reference>
<gene>
    <name evidence="1" type="ORF">BTW07_00930</name>
</gene>
<evidence type="ECO:0008006" key="3">
    <source>
        <dbReference type="Google" id="ProtNLM"/>
    </source>
</evidence>
<dbReference type="Proteomes" id="UP000186878">
    <property type="component" value="Unassembled WGS sequence"/>
</dbReference>
<evidence type="ECO:0000313" key="2">
    <source>
        <dbReference type="Proteomes" id="UP000186878"/>
    </source>
</evidence>
<name>A0A1Q8SXF0_9GAMM</name>
<keyword evidence="2" id="KW-1185">Reference proteome</keyword>
<dbReference type="EMBL" id="MSDO01000001">
    <property type="protein sequence ID" value="OLO06093.1"/>
    <property type="molecule type" value="Genomic_DNA"/>
</dbReference>
<dbReference type="RefSeq" id="WP_075568263.1">
    <property type="nucleotide sequence ID" value="NZ_MSDO01000001.1"/>
</dbReference>
<protein>
    <recommendedName>
        <fullName evidence="3">HNH endonuclease</fullName>
    </recommendedName>
</protein>
<dbReference type="STRING" id="404433.BTW07_00930"/>
<accession>A0A1Q8SXF0</accession>
<organism evidence="1 2">
    <name type="scientific">Salinicola socius</name>
    <dbReference type="NCBI Taxonomy" id="404433"/>
    <lineage>
        <taxon>Bacteria</taxon>
        <taxon>Pseudomonadati</taxon>
        <taxon>Pseudomonadota</taxon>
        <taxon>Gammaproteobacteria</taxon>
        <taxon>Oceanospirillales</taxon>
        <taxon>Halomonadaceae</taxon>
        <taxon>Salinicola</taxon>
    </lineage>
</organism>
<comment type="caution">
    <text evidence="1">The sequence shown here is derived from an EMBL/GenBank/DDBJ whole genome shotgun (WGS) entry which is preliminary data.</text>
</comment>
<dbReference type="OrthoDB" id="9802640at2"/>
<sequence>MATDCELTDCEPTGCCALCERAAPLTRHHLIPRSLHRKPRYRKRHGRDRMQMAVLWVCRPCHSHLHRTLSERELADHYASREALLSHPDIRAFAAWLSTKPDGFVPKRQARRRGS</sequence>
<dbReference type="PANTHER" id="PTHR37827:SF1">
    <property type="entry name" value="HNH DOMAIN-CONTAINING PROTEIN"/>
    <property type="match status" value="1"/>
</dbReference>
<dbReference type="AlphaFoldDB" id="A0A1Q8SXF0"/>